<evidence type="ECO:0000313" key="7">
    <source>
        <dbReference type="EMBL" id="KAL3871797.1"/>
    </source>
</evidence>
<gene>
    <name evidence="7" type="ORF">ACJMK2_039769</name>
</gene>
<protein>
    <recommendedName>
        <fullName evidence="1">Acyl-CoA-binding domain-containing protein 6</fullName>
    </recommendedName>
</protein>
<feature type="domain" description="ACB" evidence="6">
    <location>
        <begin position="6"/>
        <end position="91"/>
    </location>
</feature>
<dbReference type="SUPFAM" id="SSF47027">
    <property type="entry name" value="Acyl-CoA binding protein"/>
    <property type="match status" value="1"/>
</dbReference>
<dbReference type="SMART" id="SM00248">
    <property type="entry name" value="ANK"/>
    <property type="match status" value="2"/>
</dbReference>
<dbReference type="GO" id="GO:0008289">
    <property type="term" value="F:lipid binding"/>
    <property type="evidence" value="ECO:0007669"/>
    <property type="project" value="UniProtKB-KW"/>
</dbReference>
<keyword evidence="2" id="KW-0677">Repeat</keyword>
<accession>A0ABD3WD53</accession>
<dbReference type="InterPro" id="IPR002110">
    <property type="entry name" value="Ankyrin_rpt"/>
</dbReference>
<dbReference type="InterPro" id="IPR036770">
    <property type="entry name" value="Ankyrin_rpt-contain_sf"/>
</dbReference>
<dbReference type="InterPro" id="IPR000582">
    <property type="entry name" value="Acyl-CoA-binding_protein"/>
</dbReference>
<keyword evidence="8" id="KW-1185">Reference proteome</keyword>
<dbReference type="InterPro" id="IPR035984">
    <property type="entry name" value="Acyl-CoA-binding_sf"/>
</dbReference>
<keyword evidence="4" id="KW-0446">Lipid-binding</keyword>
<dbReference type="PROSITE" id="PS50088">
    <property type="entry name" value="ANK_REPEAT"/>
    <property type="match status" value="2"/>
</dbReference>
<comment type="caution">
    <text evidence="7">The sequence shown here is derived from an EMBL/GenBank/DDBJ whole genome shotgun (WGS) entry which is preliminary data.</text>
</comment>
<evidence type="ECO:0000256" key="2">
    <source>
        <dbReference type="ARBA" id="ARBA00022737"/>
    </source>
</evidence>
<sequence length="245" mass="27694">MAGNELKDIFHAATDYVQHNSSQIDSDNLLYLYARYKQVTIGPCNIEKPGFFDFQGKQKWEAWKKLGKLDRKMAMVEYITAVGNIDPEWKDKFNEKDTKKMIGGGLGVVVSTLQGSDDDIDDDKKTIFDWCKEGNTQNVQRILETSQSCINVKDDEGMTLLHWACDRGLTEMVKILLDRKACINEQDADDQTALHFAVTCEHPAVVEVLLAYGADISVPDSDGQTVMELETSSDIKRLLQNYTNR</sequence>
<dbReference type="AlphaFoldDB" id="A0ABD3WD53"/>
<feature type="repeat" description="ANK" evidence="5">
    <location>
        <begin position="189"/>
        <end position="221"/>
    </location>
</feature>
<dbReference type="EMBL" id="JBJQND010000007">
    <property type="protein sequence ID" value="KAL3871797.1"/>
    <property type="molecule type" value="Genomic_DNA"/>
</dbReference>
<dbReference type="PANTHER" id="PTHR24119">
    <property type="entry name" value="ACYL-COA-BINDING DOMAIN-CONTAINING PROTEIN 6"/>
    <property type="match status" value="1"/>
</dbReference>
<name>A0ABD3WD53_SINWO</name>
<evidence type="ECO:0000256" key="1">
    <source>
        <dbReference type="ARBA" id="ARBA00018419"/>
    </source>
</evidence>
<dbReference type="Proteomes" id="UP001634394">
    <property type="component" value="Unassembled WGS sequence"/>
</dbReference>
<dbReference type="SUPFAM" id="SSF48403">
    <property type="entry name" value="Ankyrin repeat"/>
    <property type="match status" value="1"/>
</dbReference>
<keyword evidence="3 5" id="KW-0040">ANK repeat</keyword>
<feature type="repeat" description="ANK" evidence="5">
    <location>
        <begin position="156"/>
        <end position="188"/>
    </location>
</feature>
<dbReference type="PANTHER" id="PTHR24119:SF0">
    <property type="entry name" value="ACYL-COA-BINDING DOMAIN-CONTAINING PROTEIN 6"/>
    <property type="match status" value="1"/>
</dbReference>
<dbReference type="InterPro" id="IPR014352">
    <property type="entry name" value="FERM/acyl-CoA-bd_prot_sf"/>
</dbReference>
<evidence type="ECO:0000256" key="5">
    <source>
        <dbReference type="PROSITE-ProRule" id="PRU00023"/>
    </source>
</evidence>
<dbReference type="Gene3D" id="1.20.80.10">
    <property type="match status" value="1"/>
</dbReference>
<evidence type="ECO:0000256" key="4">
    <source>
        <dbReference type="ARBA" id="ARBA00023121"/>
    </source>
</evidence>
<dbReference type="PRINTS" id="PR00689">
    <property type="entry name" value="ACOABINDINGP"/>
</dbReference>
<proteinExistence type="predicted"/>
<dbReference type="Pfam" id="PF12796">
    <property type="entry name" value="Ank_2"/>
    <property type="match status" value="1"/>
</dbReference>
<dbReference type="PROSITE" id="PS50297">
    <property type="entry name" value="ANK_REP_REGION"/>
    <property type="match status" value="2"/>
</dbReference>
<evidence type="ECO:0000259" key="6">
    <source>
        <dbReference type="PROSITE" id="PS51228"/>
    </source>
</evidence>
<evidence type="ECO:0000313" key="8">
    <source>
        <dbReference type="Proteomes" id="UP001634394"/>
    </source>
</evidence>
<dbReference type="PROSITE" id="PS51228">
    <property type="entry name" value="ACB_2"/>
    <property type="match status" value="1"/>
</dbReference>
<evidence type="ECO:0000256" key="3">
    <source>
        <dbReference type="ARBA" id="ARBA00023043"/>
    </source>
</evidence>
<dbReference type="Gene3D" id="1.25.40.20">
    <property type="entry name" value="Ankyrin repeat-containing domain"/>
    <property type="match status" value="1"/>
</dbReference>
<reference evidence="7 8" key="1">
    <citation type="submission" date="2024-11" db="EMBL/GenBank/DDBJ databases">
        <title>Chromosome-level genome assembly of the freshwater bivalve Anodonta woodiana.</title>
        <authorList>
            <person name="Chen X."/>
        </authorList>
    </citation>
    <scope>NUCLEOTIDE SEQUENCE [LARGE SCALE GENOMIC DNA]</scope>
    <source>
        <strain evidence="7">MN2024</strain>
        <tissue evidence="7">Gills</tissue>
    </source>
</reference>
<organism evidence="7 8">
    <name type="scientific">Sinanodonta woodiana</name>
    <name type="common">Chinese pond mussel</name>
    <name type="synonym">Anodonta woodiana</name>
    <dbReference type="NCBI Taxonomy" id="1069815"/>
    <lineage>
        <taxon>Eukaryota</taxon>
        <taxon>Metazoa</taxon>
        <taxon>Spiralia</taxon>
        <taxon>Lophotrochozoa</taxon>
        <taxon>Mollusca</taxon>
        <taxon>Bivalvia</taxon>
        <taxon>Autobranchia</taxon>
        <taxon>Heteroconchia</taxon>
        <taxon>Palaeoheterodonta</taxon>
        <taxon>Unionida</taxon>
        <taxon>Unionoidea</taxon>
        <taxon>Unionidae</taxon>
        <taxon>Unioninae</taxon>
        <taxon>Sinanodonta</taxon>
    </lineage>
</organism>
<dbReference type="PRINTS" id="PR01415">
    <property type="entry name" value="ANKYRIN"/>
</dbReference>
<dbReference type="Pfam" id="PF00887">
    <property type="entry name" value="ACBP"/>
    <property type="match status" value="1"/>
</dbReference>